<evidence type="ECO:0000259" key="1">
    <source>
        <dbReference type="Pfam" id="PF09643"/>
    </source>
</evidence>
<dbReference type="Proteomes" id="UP000264960">
    <property type="component" value="Chromosome"/>
</dbReference>
<dbReference type="EMBL" id="CP027116">
    <property type="protein sequence ID" value="AVM24913.1"/>
    <property type="molecule type" value="Genomic_DNA"/>
</dbReference>
<dbReference type="InterPro" id="IPR019096">
    <property type="entry name" value="YopX_protein"/>
</dbReference>
<organism evidence="2 3">
    <name type="scientific">Bacillus pumilus</name>
    <name type="common">Bacillus mesentericus</name>
    <dbReference type="NCBI Taxonomy" id="1408"/>
    <lineage>
        <taxon>Bacteria</taxon>
        <taxon>Bacillati</taxon>
        <taxon>Bacillota</taxon>
        <taxon>Bacilli</taxon>
        <taxon>Bacillales</taxon>
        <taxon>Bacillaceae</taxon>
        <taxon>Bacillus</taxon>
    </lineage>
</organism>
<proteinExistence type="predicted"/>
<dbReference type="RefSeq" id="WP_117731252.1">
    <property type="nucleotide sequence ID" value="NZ_CP027116.1"/>
</dbReference>
<evidence type="ECO:0000313" key="2">
    <source>
        <dbReference type="EMBL" id="AVM24913.1"/>
    </source>
</evidence>
<gene>
    <name evidence="2" type="ORF">C5695_14070</name>
</gene>
<evidence type="ECO:0000313" key="3">
    <source>
        <dbReference type="Proteomes" id="UP000264960"/>
    </source>
</evidence>
<dbReference type="Gene3D" id="3.30.1490.160">
    <property type="entry name" value="ctc02137 like domains"/>
    <property type="match status" value="1"/>
</dbReference>
<accession>A0AAD0MMC2</accession>
<dbReference type="SUPFAM" id="SSF159006">
    <property type="entry name" value="YopX-like"/>
    <property type="match status" value="1"/>
</dbReference>
<dbReference type="InterPro" id="IPR023385">
    <property type="entry name" value="YopX-like_C"/>
</dbReference>
<protein>
    <recommendedName>
        <fullName evidence="1">YopX protein domain-containing protein</fullName>
    </recommendedName>
</protein>
<dbReference type="Gene3D" id="2.30.30.290">
    <property type="entry name" value="YopX-like domains"/>
    <property type="match status" value="1"/>
</dbReference>
<dbReference type="Pfam" id="PF09643">
    <property type="entry name" value="YopX"/>
    <property type="match status" value="1"/>
</dbReference>
<feature type="domain" description="YopX protein" evidence="1">
    <location>
        <begin position="5"/>
        <end position="124"/>
    </location>
</feature>
<name>A0AAD0MMC2_BACPU</name>
<reference evidence="2 3" key="1">
    <citation type="submission" date="2018-02" db="EMBL/GenBank/DDBJ databases">
        <title>The complete genome of two Bacillus pumilus strains from Cuatro Cienegas, Coahuila, Mexico.</title>
        <authorList>
            <person name="Zarza E."/>
            <person name="Alcaraz L.D."/>
            <person name="Aguilar-Salinas B."/>
            <person name="Islas A."/>
            <person name="Olmedo-Alvarez G."/>
        </authorList>
    </citation>
    <scope>NUCLEOTIDE SEQUENCE [LARGE SCALE GENOMIC DNA]</scope>
    <source>
        <strain evidence="2 3">145</strain>
    </source>
</reference>
<sequence length="127" mass="15029">MREIKFRAWDENAHEMVYEVGLTPEGIPYSIPNYAEASDQFDYYPSCHKMQFIGLRDSKGDEIYEGDIVQGSLRMRNDLHPIMQKVCMHRGCYMFGNWNAHEYFNKHQHIEVVGNIYEDPDLLEEAY</sequence>
<dbReference type="AlphaFoldDB" id="A0AAD0MMC2"/>